<dbReference type="Pfam" id="PF00106">
    <property type="entry name" value="adh_short"/>
    <property type="match status" value="1"/>
</dbReference>
<dbReference type="RefSeq" id="WP_345376844.1">
    <property type="nucleotide sequence ID" value="NZ_BAABLM010000009.1"/>
</dbReference>
<keyword evidence="3" id="KW-1185">Reference proteome</keyword>
<name>A0ABP8W7U4_9MICO</name>
<dbReference type="EMBL" id="BAABLM010000009">
    <property type="protein sequence ID" value="GAA4683155.1"/>
    <property type="molecule type" value="Genomic_DNA"/>
</dbReference>
<evidence type="ECO:0000313" key="3">
    <source>
        <dbReference type="Proteomes" id="UP001501295"/>
    </source>
</evidence>
<dbReference type="CDD" id="cd05327">
    <property type="entry name" value="retinol-DH_like_SDR_c_like"/>
    <property type="match status" value="1"/>
</dbReference>
<evidence type="ECO:0000313" key="2">
    <source>
        <dbReference type="EMBL" id="GAA4683155.1"/>
    </source>
</evidence>
<gene>
    <name evidence="2" type="ORF">GCM10025780_31030</name>
</gene>
<protein>
    <submittedName>
        <fullName evidence="2">SDR family NAD(P)-dependent oxidoreductase</fullName>
    </submittedName>
</protein>
<dbReference type="NCBIfam" id="NF004846">
    <property type="entry name" value="PRK06197.1"/>
    <property type="match status" value="1"/>
</dbReference>
<dbReference type="SUPFAM" id="SSF51735">
    <property type="entry name" value="NAD(P)-binding Rossmann-fold domains"/>
    <property type="match status" value="1"/>
</dbReference>
<comment type="caution">
    <text evidence="2">The sequence shown here is derived from an EMBL/GenBank/DDBJ whole genome shotgun (WGS) entry which is preliminary data.</text>
</comment>
<dbReference type="PANTHER" id="PTHR43157:SF31">
    <property type="entry name" value="PHOSPHATIDYLINOSITOL-GLYCAN BIOSYNTHESIS CLASS F PROTEIN"/>
    <property type="match status" value="1"/>
</dbReference>
<keyword evidence="1" id="KW-0560">Oxidoreductase</keyword>
<sequence>MPNWTADQIPDQTGKTAIVTGANSGLGYETAAALAAHGARVVLAVRDQVKGRQAADKIVKATPGAVVELQPLDLASLASIRKAAAELNQKFEHIDLLVNNAGLMFPPKTVTEDGFELQFGTNHLGHFALTGLLLDNLLATPNSRVVVVSSYGHKMNASIHFDDLEWERKYSAAGAYGQSKLANLLFAYELERRLEKARTSTIVTAGHPGNANTDLQRHLNPVVAPIISRMSQSAAMGALPMLRAATDPTAKGGQYYGPKGFLELSGYPVVTKSSKQSYDEKLQAHLWSVSEDLTGVTFPV</sequence>
<dbReference type="Proteomes" id="UP001501295">
    <property type="component" value="Unassembled WGS sequence"/>
</dbReference>
<accession>A0ABP8W7U4</accession>
<dbReference type="Gene3D" id="3.40.50.720">
    <property type="entry name" value="NAD(P)-binding Rossmann-like Domain"/>
    <property type="match status" value="1"/>
</dbReference>
<dbReference type="InterPro" id="IPR002347">
    <property type="entry name" value="SDR_fam"/>
</dbReference>
<proteinExistence type="predicted"/>
<dbReference type="InterPro" id="IPR036291">
    <property type="entry name" value="NAD(P)-bd_dom_sf"/>
</dbReference>
<dbReference type="PANTHER" id="PTHR43157">
    <property type="entry name" value="PHOSPHATIDYLINOSITOL-GLYCAN BIOSYNTHESIS CLASS F PROTEIN-RELATED"/>
    <property type="match status" value="1"/>
</dbReference>
<dbReference type="PRINTS" id="PR00081">
    <property type="entry name" value="GDHRDH"/>
</dbReference>
<evidence type="ECO:0000256" key="1">
    <source>
        <dbReference type="ARBA" id="ARBA00023002"/>
    </source>
</evidence>
<reference evidence="3" key="1">
    <citation type="journal article" date="2019" name="Int. J. Syst. Evol. Microbiol.">
        <title>The Global Catalogue of Microorganisms (GCM) 10K type strain sequencing project: providing services to taxonomists for standard genome sequencing and annotation.</title>
        <authorList>
            <consortium name="The Broad Institute Genomics Platform"/>
            <consortium name="The Broad Institute Genome Sequencing Center for Infectious Disease"/>
            <person name="Wu L."/>
            <person name="Ma J."/>
        </authorList>
    </citation>
    <scope>NUCLEOTIDE SEQUENCE [LARGE SCALE GENOMIC DNA]</scope>
    <source>
        <strain evidence="3">JCM 18956</strain>
    </source>
</reference>
<dbReference type="NCBIfam" id="NF004513">
    <property type="entry name" value="PRK05854.1"/>
    <property type="match status" value="1"/>
</dbReference>
<organism evidence="2 3">
    <name type="scientific">Frondihabitans cladoniiphilus</name>
    <dbReference type="NCBI Taxonomy" id="715785"/>
    <lineage>
        <taxon>Bacteria</taxon>
        <taxon>Bacillati</taxon>
        <taxon>Actinomycetota</taxon>
        <taxon>Actinomycetes</taxon>
        <taxon>Micrococcales</taxon>
        <taxon>Microbacteriaceae</taxon>
        <taxon>Frondihabitans</taxon>
    </lineage>
</organism>